<name>A0A2K8PMP4_STRLA</name>
<dbReference type="RefSeq" id="WP_037687759.1">
    <property type="nucleotide sequence ID" value="NZ_BSRP01000004.1"/>
</dbReference>
<reference evidence="1 2" key="1">
    <citation type="submission" date="2017-11" db="EMBL/GenBank/DDBJ databases">
        <title>Complete genome sequence of Streptomyces lavendulae subsp. lavendulae CCM 3239 (formerly 'Streptomyces aureofaciens CCM 3239'), the producer of the angucycline-type antibiotic auricin.</title>
        <authorList>
            <person name="Busche T."/>
            <person name="Novakova R."/>
            <person name="Al'Dilaimi A."/>
            <person name="Homerova D."/>
            <person name="Feckova L."/>
            <person name="Rezuchova B."/>
            <person name="Mingyar E."/>
            <person name="Csolleiova D."/>
            <person name="Bekeova C."/>
            <person name="Winkler A."/>
            <person name="Sevcikova B."/>
            <person name="Kalinowski J."/>
            <person name="Kormanec J."/>
            <person name="Ruckert C."/>
        </authorList>
    </citation>
    <scope>NUCLEOTIDE SEQUENCE [LARGE SCALE GENOMIC DNA]</scope>
    <source>
        <strain evidence="1 2">CCM 3239</strain>
    </source>
</reference>
<keyword evidence="2" id="KW-1185">Reference proteome</keyword>
<proteinExistence type="predicted"/>
<dbReference type="KEGG" id="slx:SLAV_29855"/>
<dbReference type="GeneID" id="49386969"/>
<evidence type="ECO:0000313" key="2">
    <source>
        <dbReference type="Proteomes" id="UP000231791"/>
    </source>
</evidence>
<gene>
    <name evidence="1" type="ORF">SLAV_29855</name>
</gene>
<evidence type="ECO:0000313" key="1">
    <source>
        <dbReference type="EMBL" id="ATZ27748.1"/>
    </source>
</evidence>
<protein>
    <submittedName>
        <fullName evidence="1">Uncharacterized protein</fullName>
    </submittedName>
</protein>
<dbReference type="EMBL" id="CP024985">
    <property type="protein sequence ID" value="ATZ27748.1"/>
    <property type="molecule type" value="Genomic_DNA"/>
</dbReference>
<sequence length="563" mass="61338">MGAAVADDGFDFRPGAQIPLQGGGGQTAATNALASAAYRDGGKDTALSSILGANSENHPASVKPPKISLFEPNLGEAFCRAVEARTLSPGRKPLIQSFGADPQTVVEHCLAASRIRKERDRKLRLIMLVCGVVFLPGLLLWLGLFQLRKTLAKGEGKKSTWIGTALLVGVVLVAAVLLYRVVYRAPGSGVLELYLFGSLVAPALGWFLARRICESTAADLRSRWDGLLGGGGVAAKIPDAVPGNPDEKAREDLRHQLAKLTAEDRSNSVFYAGPKGILGMGTRWGSWQMAEELTPKNEGAEIHPFRSWDVIRAMDAQLRKLERGPLHTGGFPAASIQHWIVTPVGEGAGEVARPTGEDVDTFLVKPHEITRICNEQQFSAGNRHYLGIQYPLWDGQLVITMLVTVTVLYKTLRVDVTAHALGPVHGLFTTKSKAPVIEVPKSVRFWETVERPLPLVDASEVVRLAVRAPLTWYPPLLEYFGGKLVLPEPFGLRHVWAGTMWRHRFMADDALRTVAPVLRAVHAAAFKVLEENGVDTDRFTNRSSIMSGLIQEPAPRRADVYDA</sequence>
<organism evidence="1 2">
    <name type="scientific">Streptomyces lavendulae subsp. lavendulae</name>
    <dbReference type="NCBI Taxonomy" id="58340"/>
    <lineage>
        <taxon>Bacteria</taxon>
        <taxon>Bacillati</taxon>
        <taxon>Actinomycetota</taxon>
        <taxon>Actinomycetes</taxon>
        <taxon>Kitasatosporales</taxon>
        <taxon>Streptomycetaceae</taxon>
        <taxon>Streptomyces</taxon>
    </lineage>
</organism>
<accession>A0A2K8PMP4</accession>
<dbReference type="Proteomes" id="UP000231791">
    <property type="component" value="Chromosome"/>
</dbReference>
<dbReference type="AlphaFoldDB" id="A0A2K8PMP4"/>